<dbReference type="EMBL" id="MVHG01000124">
    <property type="protein sequence ID" value="ORA07775.1"/>
    <property type="molecule type" value="Genomic_DNA"/>
</dbReference>
<protein>
    <recommendedName>
        <fullName evidence="5">Secreted protein</fullName>
    </recommendedName>
</protein>
<reference evidence="3 4" key="1">
    <citation type="submission" date="2016-12" db="EMBL/GenBank/DDBJ databases">
        <title>The new phylogeny of genus Mycobacterium.</title>
        <authorList>
            <person name="Tortoli E."/>
            <person name="Trovato A."/>
            <person name="Cirillo D.M."/>
        </authorList>
    </citation>
    <scope>NUCLEOTIDE SEQUENCE [LARGE SCALE GENOMIC DNA]</scope>
    <source>
        <strain evidence="3 4">DSM 45069</strain>
    </source>
</reference>
<gene>
    <name evidence="3" type="ORF">BST14_26370</name>
</gene>
<comment type="caution">
    <text evidence="3">The sequence shown here is derived from an EMBL/GenBank/DDBJ whole genome shotgun (WGS) entry which is preliminary data.</text>
</comment>
<dbReference type="Proteomes" id="UP000192707">
    <property type="component" value="Unassembled WGS sequence"/>
</dbReference>
<dbReference type="OrthoDB" id="4741730at2"/>
<dbReference type="AlphaFoldDB" id="A0A1W9Z6E6"/>
<sequence length="74" mass="7358">MIPKLLVGVAGIVVPIAVALGASGGTTASAGTDPNPFSHLSCACTDSDPPGSQTLRDTMDQGIQQGISDPPVVR</sequence>
<accession>A0A1W9Z6E6</accession>
<feature type="chain" id="PRO_5012077564" description="Secreted protein" evidence="2">
    <location>
        <begin position="31"/>
        <end position="74"/>
    </location>
</feature>
<evidence type="ECO:0000256" key="1">
    <source>
        <dbReference type="SAM" id="MobiDB-lite"/>
    </source>
</evidence>
<feature type="signal peptide" evidence="2">
    <location>
        <begin position="1"/>
        <end position="30"/>
    </location>
</feature>
<evidence type="ECO:0000313" key="4">
    <source>
        <dbReference type="Proteomes" id="UP000192707"/>
    </source>
</evidence>
<proteinExistence type="predicted"/>
<name>A0A1W9Z6E6_MYCAI</name>
<organism evidence="3 4">
    <name type="scientific">Mycobacterium arosiense ATCC BAA-1401 = DSM 45069</name>
    <dbReference type="NCBI Taxonomy" id="1265311"/>
    <lineage>
        <taxon>Bacteria</taxon>
        <taxon>Bacillati</taxon>
        <taxon>Actinomycetota</taxon>
        <taxon>Actinomycetes</taxon>
        <taxon>Mycobacteriales</taxon>
        <taxon>Mycobacteriaceae</taxon>
        <taxon>Mycobacterium</taxon>
        <taxon>Mycobacterium avium complex (MAC)</taxon>
    </lineage>
</organism>
<evidence type="ECO:0000256" key="2">
    <source>
        <dbReference type="SAM" id="SignalP"/>
    </source>
</evidence>
<keyword evidence="2" id="KW-0732">Signal</keyword>
<feature type="compositionally biased region" description="Polar residues" evidence="1">
    <location>
        <begin position="50"/>
        <end position="67"/>
    </location>
</feature>
<evidence type="ECO:0000313" key="3">
    <source>
        <dbReference type="EMBL" id="ORA07775.1"/>
    </source>
</evidence>
<feature type="region of interest" description="Disordered" evidence="1">
    <location>
        <begin position="41"/>
        <end position="74"/>
    </location>
</feature>
<dbReference type="RefSeq" id="WP_083067227.1">
    <property type="nucleotide sequence ID" value="NZ_MVHG01000124.1"/>
</dbReference>
<evidence type="ECO:0008006" key="5">
    <source>
        <dbReference type="Google" id="ProtNLM"/>
    </source>
</evidence>
<keyword evidence="4" id="KW-1185">Reference proteome</keyword>